<dbReference type="STRING" id="1676925.ENSPKIP00000038642"/>
<dbReference type="Gene3D" id="1.25.40.480">
    <property type="match status" value="1"/>
</dbReference>
<dbReference type="Pfam" id="PF11510">
    <property type="entry name" value="FA_FANCE"/>
    <property type="match status" value="1"/>
</dbReference>
<evidence type="ECO:0000259" key="2">
    <source>
        <dbReference type="Pfam" id="PF11510"/>
    </source>
</evidence>
<keyword evidence="4" id="KW-1185">Reference proteome</keyword>
<reference evidence="3" key="2">
    <citation type="submission" date="2025-09" db="UniProtKB">
        <authorList>
            <consortium name="Ensembl"/>
        </authorList>
    </citation>
    <scope>IDENTIFICATION</scope>
</reference>
<feature type="region of interest" description="Disordered" evidence="1">
    <location>
        <begin position="166"/>
        <end position="211"/>
    </location>
</feature>
<organism evidence="3 4">
    <name type="scientific">Paramormyrops kingsleyae</name>
    <dbReference type="NCBI Taxonomy" id="1676925"/>
    <lineage>
        <taxon>Eukaryota</taxon>
        <taxon>Metazoa</taxon>
        <taxon>Chordata</taxon>
        <taxon>Craniata</taxon>
        <taxon>Vertebrata</taxon>
        <taxon>Euteleostomi</taxon>
        <taxon>Actinopterygii</taxon>
        <taxon>Neopterygii</taxon>
        <taxon>Teleostei</taxon>
        <taxon>Osteoglossocephala</taxon>
        <taxon>Osteoglossomorpha</taxon>
        <taxon>Osteoglossiformes</taxon>
        <taxon>Mormyridae</taxon>
        <taxon>Paramormyrops</taxon>
    </lineage>
</organism>
<evidence type="ECO:0000313" key="4">
    <source>
        <dbReference type="Proteomes" id="UP000261540"/>
    </source>
</evidence>
<dbReference type="InterPro" id="IPR039685">
    <property type="entry name" value="FANCE"/>
</dbReference>
<dbReference type="InterPro" id="IPR021025">
    <property type="entry name" value="Fanconi_anaemia_gr_E_prot_C"/>
</dbReference>
<dbReference type="GeneTree" id="ENSGT00390000000705"/>
<dbReference type="PANTHER" id="PTHR32094:SF5">
    <property type="entry name" value="FANCONI ANEMIA GROUP E PROTEIN"/>
    <property type="match status" value="1"/>
</dbReference>
<feature type="domain" description="Fanconi Anaemia group E protein C-terminal" evidence="2">
    <location>
        <begin position="261"/>
        <end position="512"/>
    </location>
</feature>
<dbReference type="Ensembl" id="ENSPKIT00000019636.1">
    <property type="protein sequence ID" value="ENSPKIP00000038642.1"/>
    <property type="gene ID" value="ENSPKIG00000016341.1"/>
</dbReference>
<dbReference type="GO" id="GO:0036297">
    <property type="term" value="P:interstrand cross-link repair"/>
    <property type="evidence" value="ECO:0007669"/>
    <property type="project" value="InterPro"/>
</dbReference>
<proteinExistence type="predicted"/>
<dbReference type="GO" id="GO:0043240">
    <property type="term" value="C:Fanconi anaemia nuclear complex"/>
    <property type="evidence" value="ECO:0007669"/>
    <property type="project" value="InterPro"/>
</dbReference>
<reference evidence="3" key="1">
    <citation type="submission" date="2025-08" db="UniProtKB">
        <authorList>
            <consortium name="Ensembl"/>
        </authorList>
    </citation>
    <scope>IDENTIFICATION</scope>
</reference>
<accession>A0A3B3T656</accession>
<protein>
    <submittedName>
        <fullName evidence="3">FA complementation group E</fullName>
    </submittedName>
</protein>
<dbReference type="AlphaFoldDB" id="A0A3B3T656"/>
<evidence type="ECO:0000313" key="3">
    <source>
        <dbReference type="Ensembl" id="ENSPKIP00000038642.1"/>
    </source>
</evidence>
<dbReference type="CDD" id="cd07439">
    <property type="entry name" value="FANCE_c-term"/>
    <property type="match status" value="1"/>
</dbReference>
<sequence length="516" mass="57420">MDVERLLWRFDGRTRLLFQSLLSGVRGISRAVRLFHRQRRSDPDISLRACLDTLCMEEPHIVGDKLNLSLTPLVCLFPVAFKCGLLSFLHLIYPLVPGPCLIRLLDCLKQDPAQDPWIHVLLGQLCRDLALDDPLGGELYSAYCRNKLEQFCQRLGNADHSALSLGSAFGDLPPTRPPQEPVGEPDLQLHGKRRNEASEVAGSQSKKMRLDLPATQEDDGNKEALPSQAQDIVQETAAWTAGDVCMVDFREPQQSFPDGTSLVLPEHIRASVTGIKELLETTGEWVKDTDSVLQVLNECEPPQVELLCAELQLSEIPEQILPPLCSGLLSLCPDLSQCTATVLTRSLFFKKVLSLRDPASRSLLSAVTSFGRRYPRPACSALISPILQSGQMNRVQAELLCRLIGDCLEPQYQLLIFGETLVLSWGEEVLSVVHTLLDSKLELTEELFSQFITHLRQQAPDFTKSMTFAKMVIGVLNKYPSRVSPHKHILSCCLASHETFLKKSLLAALKRIDPSS</sequence>
<dbReference type="PANTHER" id="PTHR32094">
    <property type="entry name" value="FANCONI ANEMIA GROUP E PROTEIN"/>
    <property type="match status" value="1"/>
</dbReference>
<name>A0A3B3T656_9TELE</name>
<dbReference type="RefSeq" id="XP_023649376.1">
    <property type="nucleotide sequence ID" value="XM_023793608.1"/>
</dbReference>
<evidence type="ECO:0000256" key="1">
    <source>
        <dbReference type="SAM" id="MobiDB-lite"/>
    </source>
</evidence>
<dbReference type="GeneID" id="111834381"/>
<dbReference type="Proteomes" id="UP000261540">
    <property type="component" value="Unplaced"/>
</dbReference>